<dbReference type="AlphaFoldDB" id="A0A4Z2GPD5"/>
<dbReference type="EMBL" id="SRLO01000462">
    <property type="protein sequence ID" value="TNN55209.1"/>
    <property type="molecule type" value="Genomic_DNA"/>
</dbReference>
<feature type="compositionally biased region" description="Polar residues" evidence="1">
    <location>
        <begin position="1"/>
        <end position="41"/>
    </location>
</feature>
<dbReference type="Proteomes" id="UP000314294">
    <property type="component" value="Unassembled WGS sequence"/>
</dbReference>
<gene>
    <name evidence="2" type="ORF">EYF80_034562</name>
</gene>
<comment type="caution">
    <text evidence="2">The sequence shown here is derived from an EMBL/GenBank/DDBJ whole genome shotgun (WGS) entry which is preliminary data.</text>
</comment>
<keyword evidence="3" id="KW-1185">Reference proteome</keyword>
<accession>A0A4Z2GPD5</accession>
<protein>
    <submittedName>
        <fullName evidence="2">Uncharacterized protein</fullName>
    </submittedName>
</protein>
<evidence type="ECO:0000313" key="3">
    <source>
        <dbReference type="Proteomes" id="UP000314294"/>
    </source>
</evidence>
<name>A0A4Z2GPD5_9TELE</name>
<sequence>MLSLTRHSPASRAASQGSSRPSGGMTRQSPGTSSSELTYSSAEEHSSPINSKLRENRGQIQ</sequence>
<reference evidence="2 3" key="1">
    <citation type="submission" date="2019-03" db="EMBL/GenBank/DDBJ databases">
        <title>First draft genome of Liparis tanakae, snailfish: a comprehensive survey of snailfish specific genes.</title>
        <authorList>
            <person name="Kim W."/>
            <person name="Song I."/>
            <person name="Jeong J.-H."/>
            <person name="Kim D."/>
            <person name="Kim S."/>
            <person name="Ryu S."/>
            <person name="Song J.Y."/>
            <person name="Lee S.K."/>
        </authorList>
    </citation>
    <scope>NUCLEOTIDE SEQUENCE [LARGE SCALE GENOMIC DNA]</scope>
    <source>
        <tissue evidence="2">Muscle</tissue>
    </source>
</reference>
<feature type="region of interest" description="Disordered" evidence="1">
    <location>
        <begin position="1"/>
        <end position="61"/>
    </location>
</feature>
<organism evidence="2 3">
    <name type="scientific">Liparis tanakae</name>
    <name type="common">Tanaka's snailfish</name>
    <dbReference type="NCBI Taxonomy" id="230148"/>
    <lineage>
        <taxon>Eukaryota</taxon>
        <taxon>Metazoa</taxon>
        <taxon>Chordata</taxon>
        <taxon>Craniata</taxon>
        <taxon>Vertebrata</taxon>
        <taxon>Euteleostomi</taxon>
        <taxon>Actinopterygii</taxon>
        <taxon>Neopterygii</taxon>
        <taxon>Teleostei</taxon>
        <taxon>Neoteleostei</taxon>
        <taxon>Acanthomorphata</taxon>
        <taxon>Eupercaria</taxon>
        <taxon>Perciformes</taxon>
        <taxon>Cottioidei</taxon>
        <taxon>Cottales</taxon>
        <taxon>Liparidae</taxon>
        <taxon>Liparis</taxon>
    </lineage>
</organism>
<proteinExistence type="predicted"/>
<evidence type="ECO:0000313" key="2">
    <source>
        <dbReference type="EMBL" id="TNN55209.1"/>
    </source>
</evidence>
<evidence type="ECO:0000256" key="1">
    <source>
        <dbReference type="SAM" id="MobiDB-lite"/>
    </source>
</evidence>
<feature type="compositionally biased region" description="Basic and acidic residues" evidence="1">
    <location>
        <begin position="42"/>
        <end position="61"/>
    </location>
</feature>